<accession>A0A917TSQ2</accession>
<reference evidence="3" key="1">
    <citation type="journal article" date="2014" name="Int. J. Syst. Evol. Microbiol.">
        <title>Complete genome sequence of Corynebacterium casei LMG S-19264T (=DSM 44701T), isolated from a smear-ripened cheese.</title>
        <authorList>
            <consortium name="US DOE Joint Genome Institute (JGI-PGF)"/>
            <person name="Walter F."/>
            <person name="Albersmeier A."/>
            <person name="Kalinowski J."/>
            <person name="Ruckert C."/>
        </authorList>
    </citation>
    <scope>NUCLEOTIDE SEQUENCE</scope>
    <source>
        <strain evidence="3">CGMCC 1.6333</strain>
    </source>
</reference>
<sequence length="185" mass="21227">MKMFIVNNIPSAHSKKTIISKDAKDLMYKYANKTWKKRNISMILLTLETGIKLYELIALNRDDLHVINDNSYVEIRGAITRTLPISEELHSYILKSYKISGYSGEAMFSSRLNNRCSRQAAATIFNNYGLTSQILRDTYIYNLINSGVDTYNIAQLAGITTTDQMISKFYNCEYKFIDEFLGVPM</sequence>
<dbReference type="GO" id="GO:0015074">
    <property type="term" value="P:DNA integration"/>
    <property type="evidence" value="ECO:0007669"/>
    <property type="project" value="InterPro"/>
</dbReference>
<dbReference type="PROSITE" id="PS51898">
    <property type="entry name" value="TYR_RECOMBINASE"/>
    <property type="match status" value="1"/>
</dbReference>
<dbReference type="Gene3D" id="1.10.443.10">
    <property type="entry name" value="Intergrase catalytic core"/>
    <property type="match status" value="1"/>
</dbReference>
<dbReference type="InterPro" id="IPR013762">
    <property type="entry name" value="Integrase-like_cat_sf"/>
</dbReference>
<comment type="caution">
    <text evidence="3">The sequence shown here is derived from an EMBL/GenBank/DDBJ whole genome shotgun (WGS) entry which is preliminary data.</text>
</comment>
<proteinExistence type="predicted"/>
<dbReference type="RefSeq" id="WP_117155506.1">
    <property type="nucleotide sequence ID" value="NZ_BMLG01000011.1"/>
</dbReference>
<dbReference type="Proteomes" id="UP000618460">
    <property type="component" value="Unassembled WGS sequence"/>
</dbReference>
<evidence type="ECO:0000313" key="3">
    <source>
        <dbReference type="EMBL" id="GGM34567.1"/>
    </source>
</evidence>
<dbReference type="GO" id="GO:0003677">
    <property type="term" value="F:DNA binding"/>
    <property type="evidence" value="ECO:0007669"/>
    <property type="project" value="InterPro"/>
</dbReference>
<dbReference type="GO" id="GO:0006310">
    <property type="term" value="P:DNA recombination"/>
    <property type="evidence" value="ECO:0007669"/>
    <property type="project" value="UniProtKB-KW"/>
</dbReference>
<dbReference type="EMBL" id="BMLG01000011">
    <property type="protein sequence ID" value="GGM34567.1"/>
    <property type="molecule type" value="Genomic_DNA"/>
</dbReference>
<dbReference type="InterPro" id="IPR011010">
    <property type="entry name" value="DNA_brk_join_enz"/>
</dbReference>
<feature type="domain" description="Tyr recombinase" evidence="2">
    <location>
        <begin position="14"/>
        <end position="185"/>
    </location>
</feature>
<keyword evidence="4" id="KW-1185">Reference proteome</keyword>
<organism evidence="3 4">
    <name type="scientific">Paraliobacillus quinghaiensis</name>
    <dbReference type="NCBI Taxonomy" id="470815"/>
    <lineage>
        <taxon>Bacteria</taxon>
        <taxon>Bacillati</taxon>
        <taxon>Bacillota</taxon>
        <taxon>Bacilli</taxon>
        <taxon>Bacillales</taxon>
        <taxon>Bacillaceae</taxon>
        <taxon>Paraliobacillus</taxon>
    </lineage>
</organism>
<evidence type="ECO:0000256" key="1">
    <source>
        <dbReference type="ARBA" id="ARBA00023172"/>
    </source>
</evidence>
<name>A0A917TSQ2_9BACI</name>
<dbReference type="InterPro" id="IPR002104">
    <property type="entry name" value="Integrase_catalytic"/>
</dbReference>
<reference evidence="3" key="2">
    <citation type="submission" date="2020-09" db="EMBL/GenBank/DDBJ databases">
        <authorList>
            <person name="Sun Q."/>
            <person name="Zhou Y."/>
        </authorList>
    </citation>
    <scope>NUCLEOTIDE SEQUENCE</scope>
    <source>
        <strain evidence="3">CGMCC 1.6333</strain>
    </source>
</reference>
<evidence type="ECO:0000313" key="4">
    <source>
        <dbReference type="Proteomes" id="UP000618460"/>
    </source>
</evidence>
<evidence type="ECO:0000259" key="2">
    <source>
        <dbReference type="PROSITE" id="PS51898"/>
    </source>
</evidence>
<dbReference type="Pfam" id="PF00589">
    <property type="entry name" value="Phage_integrase"/>
    <property type="match status" value="1"/>
</dbReference>
<protein>
    <recommendedName>
        <fullName evidence="2">Tyr recombinase domain-containing protein</fullName>
    </recommendedName>
</protein>
<dbReference type="AlphaFoldDB" id="A0A917TSQ2"/>
<dbReference type="SUPFAM" id="SSF56349">
    <property type="entry name" value="DNA breaking-rejoining enzymes"/>
    <property type="match status" value="1"/>
</dbReference>
<dbReference type="CDD" id="cd00397">
    <property type="entry name" value="DNA_BRE_C"/>
    <property type="match status" value="1"/>
</dbReference>
<keyword evidence="1" id="KW-0233">DNA recombination</keyword>
<gene>
    <name evidence="3" type="ORF">GCM10011351_20700</name>
</gene>
<dbReference type="OrthoDB" id="9766545at2"/>